<dbReference type="SUPFAM" id="SSF52402">
    <property type="entry name" value="Adenine nucleotide alpha hydrolases-like"/>
    <property type="match status" value="1"/>
</dbReference>
<dbReference type="SMART" id="SM00893">
    <property type="entry name" value="ETF"/>
    <property type="match status" value="1"/>
</dbReference>
<dbReference type="GO" id="GO:0033539">
    <property type="term" value="P:fatty acid beta-oxidation using acyl-CoA dehydrogenase"/>
    <property type="evidence" value="ECO:0007669"/>
    <property type="project" value="TreeGrafter"/>
</dbReference>
<dbReference type="PANTHER" id="PTHR43153">
    <property type="entry name" value="ELECTRON TRANSFER FLAVOPROTEIN ALPHA"/>
    <property type="match status" value="1"/>
</dbReference>
<sequence>AIEMNDKGEPIIDITKCAGAGCSKCLKVCPTEAIEMYYTPEELKILAEIAAQAEAAAPVAKEVSAEEAAVLARIKEYRGVWVFVEQTEGKPAGVSWELLSVGADLAKIRGVELCTVVIGDKMEALCQESFAYGATKVYLIDDPVFHYYRTEAYYKANCYLIEKYKPEIVLVGATGLGRDLAGAVATQLKTGLTADCTGLAIDGRGFLLQTRPAFGGNIMATILTERNRPQMSTVRPHVMPMPEKG</sequence>
<evidence type="ECO:0000313" key="3">
    <source>
        <dbReference type="EMBL" id="GAH83461.1"/>
    </source>
</evidence>
<name>X1IM34_9ZZZZ</name>
<dbReference type="InterPro" id="IPR014730">
    <property type="entry name" value="ETF_a/b_N"/>
</dbReference>
<dbReference type="GO" id="GO:0009055">
    <property type="term" value="F:electron transfer activity"/>
    <property type="evidence" value="ECO:0007669"/>
    <property type="project" value="InterPro"/>
</dbReference>
<dbReference type="SUPFAM" id="SSF54862">
    <property type="entry name" value="4Fe-4S ferredoxins"/>
    <property type="match status" value="1"/>
</dbReference>
<dbReference type="InterPro" id="IPR033947">
    <property type="entry name" value="ETF_alpha_N"/>
</dbReference>
<dbReference type="InterPro" id="IPR014729">
    <property type="entry name" value="Rossmann-like_a/b/a_fold"/>
</dbReference>
<feature type="non-terminal residue" evidence="3">
    <location>
        <position position="245"/>
    </location>
</feature>
<accession>X1IM34</accession>
<evidence type="ECO:0000256" key="1">
    <source>
        <dbReference type="ARBA" id="ARBA00005817"/>
    </source>
</evidence>
<proteinExistence type="inferred from homology"/>
<dbReference type="PROSITE" id="PS51379">
    <property type="entry name" value="4FE4S_FER_2"/>
    <property type="match status" value="1"/>
</dbReference>
<feature type="non-terminal residue" evidence="3">
    <location>
        <position position="1"/>
    </location>
</feature>
<dbReference type="PANTHER" id="PTHR43153:SF1">
    <property type="entry name" value="ELECTRON TRANSFER FLAVOPROTEIN SUBUNIT ALPHA, MITOCHONDRIAL"/>
    <property type="match status" value="1"/>
</dbReference>
<protein>
    <recommendedName>
        <fullName evidence="2">4Fe-4S ferredoxin-type domain-containing protein</fullName>
    </recommendedName>
</protein>
<comment type="similarity">
    <text evidence="1">Belongs to the ETF alpha-subunit/FixB family.</text>
</comment>
<dbReference type="InterPro" id="IPR017896">
    <property type="entry name" value="4Fe4S_Fe-S-bd"/>
</dbReference>
<dbReference type="AlphaFoldDB" id="X1IM34"/>
<dbReference type="Pfam" id="PF01012">
    <property type="entry name" value="ETF"/>
    <property type="match status" value="1"/>
</dbReference>
<gene>
    <name evidence="3" type="ORF">S03H2_59594</name>
</gene>
<evidence type="ECO:0000259" key="2">
    <source>
        <dbReference type="PROSITE" id="PS51379"/>
    </source>
</evidence>
<dbReference type="Gene3D" id="3.40.50.620">
    <property type="entry name" value="HUPs"/>
    <property type="match status" value="1"/>
</dbReference>
<dbReference type="Gene3D" id="3.30.70.20">
    <property type="match status" value="1"/>
</dbReference>
<comment type="caution">
    <text evidence="3">The sequence shown here is derived from an EMBL/GenBank/DDBJ whole genome shotgun (WGS) entry which is preliminary data.</text>
</comment>
<dbReference type="GO" id="GO:0050660">
    <property type="term" value="F:flavin adenine dinucleotide binding"/>
    <property type="evidence" value="ECO:0007669"/>
    <property type="project" value="InterPro"/>
</dbReference>
<organism evidence="3">
    <name type="scientific">marine sediment metagenome</name>
    <dbReference type="NCBI Taxonomy" id="412755"/>
    <lineage>
        <taxon>unclassified sequences</taxon>
        <taxon>metagenomes</taxon>
        <taxon>ecological metagenomes</taxon>
    </lineage>
</organism>
<reference evidence="3" key="1">
    <citation type="journal article" date="2014" name="Front. Microbiol.">
        <title>High frequency of phylogenetically diverse reductive dehalogenase-homologous genes in deep subseafloor sedimentary metagenomes.</title>
        <authorList>
            <person name="Kawai M."/>
            <person name="Futagami T."/>
            <person name="Toyoda A."/>
            <person name="Takaki Y."/>
            <person name="Nishi S."/>
            <person name="Hori S."/>
            <person name="Arai W."/>
            <person name="Tsubouchi T."/>
            <person name="Morono Y."/>
            <person name="Uchiyama I."/>
            <person name="Ito T."/>
            <person name="Fujiyama A."/>
            <person name="Inagaki F."/>
            <person name="Takami H."/>
        </authorList>
    </citation>
    <scope>NUCLEOTIDE SEQUENCE</scope>
    <source>
        <strain evidence="3">Expedition CK06-06</strain>
    </source>
</reference>
<dbReference type="InterPro" id="IPR001308">
    <property type="entry name" value="ETF_a/FixB"/>
</dbReference>
<dbReference type="EMBL" id="BARU01038329">
    <property type="protein sequence ID" value="GAH83461.1"/>
    <property type="molecule type" value="Genomic_DNA"/>
</dbReference>
<feature type="domain" description="4Fe-4S ferredoxin-type" evidence="2">
    <location>
        <begin position="8"/>
        <end position="39"/>
    </location>
</feature>
<dbReference type="CDD" id="cd01715">
    <property type="entry name" value="ETF_alpha"/>
    <property type="match status" value="1"/>
</dbReference>